<dbReference type="RefSeq" id="WP_048642592.1">
    <property type="nucleotide sequence ID" value="NZ_CP012040.1"/>
</dbReference>
<feature type="chain" id="PRO_5005208841" evidence="1">
    <location>
        <begin position="21"/>
        <end position="334"/>
    </location>
</feature>
<accession>A0A0H4PHM2</accession>
<dbReference type="Proteomes" id="UP000036520">
    <property type="component" value="Chromosome"/>
</dbReference>
<dbReference type="STRING" id="320787.CA2015_2963"/>
<evidence type="ECO:0000313" key="3">
    <source>
        <dbReference type="Proteomes" id="UP000036520"/>
    </source>
</evidence>
<dbReference type="Gene3D" id="3.30.450.20">
    <property type="entry name" value="PAS domain"/>
    <property type="match status" value="1"/>
</dbReference>
<evidence type="ECO:0000256" key="1">
    <source>
        <dbReference type="SAM" id="SignalP"/>
    </source>
</evidence>
<dbReference type="KEGG" id="camu:CA2015_2963"/>
<sequence length="334" mass="38657">MKYLFFVNILIFLLSSSCQSDVKEPIDNHILLLDSIIRIVEADLLPLEADIKELAILSTYLYEQGGINELAQNGDKNKYVKVQNGVLHQSGDKIDASTVFVSLSTENKEIALREVYWTEKLDSAFKEIIDKRPLVSQVYFNSASNFSRLYPPYVFNTVEPDVDFTSFNFYYLGDELRNPTRKSVWVEEVYIDPMGRGWILSLIQPVYYEDELKGVLGLDITVSELMRRFLSNSDKKLVIIDSQGVIVAGGEEAIKALNMPPLKNHTYLQTVNTDSFRKEDFNLYKSKSKEVRRMASKFLLEKENYQKFELQGRPFEAYSRKLNVMDWYLVDIHD</sequence>
<dbReference type="PROSITE" id="PS51257">
    <property type="entry name" value="PROKAR_LIPOPROTEIN"/>
    <property type="match status" value="1"/>
</dbReference>
<dbReference type="AlphaFoldDB" id="A0A0H4PHM2"/>
<dbReference type="OrthoDB" id="9770795at2"/>
<name>A0A0H4PHM2_9BACT</name>
<evidence type="ECO:0000313" key="2">
    <source>
        <dbReference type="EMBL" id="AKP52368.1"/>
    </source>
</evidence>
<reference evidence="2 3" key="1">
    <citation type="submission" date="2015-07" db="EMBL/GenBank/DDBJ databases">
        <authorList>
            <person name="Kim K.M."/>
        </authorList>
    </citation>
    <scope>NUCLEOTIDE SEQUENCE [LARGE SCALE GENOMIC DNA]</scope>
    <source>
        <strain evidence="2 3">KCTC 12363</strain>
    </source>
</reference>
<keyword evidence="1" id="KW-0732">Signal</keyword>
<keyword evidence="3" id="KW-1185">Reference proteome</keyword>
<organism evidence="2 3">
    <name type="scientific">Cyclobacterium amurskyense</name>
    <dbReference type="NCBI Taxonomy" id="320787"/>
    <lineage>
        <taxon>Bacteria</taxon>
        <taxon>Pseudomonadati</taxon>
        <taxon>Bacteroidota</taxon>
        <taxon>Cytophagia</taxon>
        <taxon>Cytophagales</taxon>
        <taxon>Cyclobacteriaceae</taxon>
        <taxon>Cyclobacterium</taxon>
    </lineage>
</organism>
<dbReference type="EMBL" id="CP012040">
    <property type="protein sequence ID" value="AKP52368.1"/>
    <property type="molecule type" value="Genomic_DNA"/>
</dbReference>
<gene>
    <name evidence="2" type="ORF">CA2015_2963</name>
</gene>
<protein>
    <submittedName>
        <fullName evidence="2">Cache sensor protein</fullName>
    </submittedName>
</protein>
<proteinExistence type="predicted"/>
<feature type="signal peptide" evidence="1">
    <location>
        <begin position="1"/>
        <end position="20"/>
    </location>
</feature>